<dbReference type="OrthoDB" id="6902891at2"/>
<dbReference type="PANTHER" id="PTHR36934:SF1">
    <property type="entry name" value="THIOESTERASE DOMAIN-CONTAINING PROTEIN"/>
    <property type="match status" value="1"/>
</dbReference>
<dbReference type="CDD" id="cd03440">
    <property type="entry name" value="hot_dog"/>
    <property type="match status" value="1"/>
</dbReference>
<dbReference type="InterPro" id="IPR054485">
    <property type="entry name" value="FlK-like_dom"/>
</dbReference>
<name>A0A1I4QR49_9BACT</name>
<accession>A0A1I4QR49</accession>
<feature type="binding site" evidence="1">
    <location>
        <position position="120"/>
    </location>
    <ligand>
        <name>substrate</name>
    </ligand>
</feature>
<evidence type="ECO:0000313" key="4">
    <source>
        <dbReference type="Proteomes" id="UP000199611"/>
    </source>
</evidence>
<protein>
    <submittedName>
        <fullName evidence="3">Thioesterase superfamily</fullName>
    </submittedName>
</protein>
<dbReference type="EMBL" id="FOUU01000001">
    <property type="protein sequence ID" value="SFM42176.1"/>
    <property type="molecule type" value="Genomic_DNA"/>
</dbReference>
<dbReference type="Pfam" id="PF22636">
    <property type="entry name" value="FlK"/>
    <property type="match status" value="1"/>
</dbReference>
<dbReference type="STRING" id="39841.SAMN05660836_00161"/>
<dbReference type="Gene3D" id="3.10.129.10">
    <property type="entry name" value="Hotdog Thioesterase"/>
    <property type="match status" value="1"/>
</dbReference>
<dbReference type="PANTHER" id="PTHR36934">
    <property type="entry name" value="BLR0278 PROTEIN"/>
    <property type="match status" value="1"/>
</dbReference>
<sequence>MRDLNRDLEYRFTYTVPEDRTVPYLLPESSEFQAMPRVLASGFMIGIIEWACIKAVNPYLDWPKEQTVGIGFNLTHSAATPPGMTVTINVKLLKVEGRKLTFQIEAFDEVDTISEGIHERFIIYPDKFAAKMEQKLLKKGPASAKP</sequence>
<dbReference type="Proteomes" id="UP000199611">
    <property type="component" value="Unassembled WGS sequence"/>
</dbReference>
<dbReference type="InterPro" id="IPR025540">
    <property type="entry name" value="FlK"/>
</dbReference>
<evidence type="ECO:0000256" key="1">
    <source>
        <dbReference type="PIRSR" id="PIRSR014972-2"/>
    </source>
</evidence>
<dbReference type="AlphaFoldDB" id="A0A1I4QR49"/>
<dbReference type="PIRSF" id="PIRSF014972">
    <property type="entry name" value="FlK"/>
    <property type="match status" value="1"/>
</dbReference>
<keyword evidence="4" id="KW-1185">Reference proteome</keyword>
<proteinExistence type="predicted"/>
<reference evidence="3 4" key="1">
    <citation type="submission" date="2016-10" db="EMBL/GenBank/DDBJ databases">
        <authorList>
            <person name="de Groot N.N."/>
        </authorList>
    </citation>
    <scope>NUCLEOTIDE SEQUENCE [LARGE SCALE GENOMIC DNA]</scope>
    <source>
        <strain evidence="3 4">DSM 9990</strain>
    </source>
</reference>
<dbReference type="SUPFAM" id="SSF54637">
    <property type="entry name" value="Thioesterase/thiol ester dehydrase-isomerase"/>
    <property type="match status" value="1"/>
</dbReference>
<evidence type="ECO:0000259" key="2">
    <source>
        <dbReference type="Pfam" id="PF22636"/>
    </source>
</evidence>
<dbReference type="InterPro" id="IPR029069">
    <property type="entry name" value="HotDog_dom_sf"/>
</dbReference>
<gene>
    <name evidence="3" type="ORF">SAMN05660836_00161</name>
</gene>
<evidence type="ECO:0000313" key="3">
    <source>
        <dbReference type="EMBL" id="SFM42176.1"/>
    </source>
</evidence>
<feature type="binding site" evidence="1">
    <location>
        <position position="69"/>
    </location>
    <ligand>
        <name>substrate</name>
    </ligand>
</feature>
<feature type="domain" description="Fluoroacetyl-CoA-specific thioesterase-like" evidence="2">
    <location>
        <begin position="33"/>
        <end position="123"/>
    </location>
</feature>
<organism evidence="3 4">
    <name type="scientific">Thermodesulforhabdus norvegica</name>
    <dbReference type="NCBI Taxonomy" id="39841"/>
    <lineage>
        <taxon>Bacteria</taxon>
        <taxon>Pseudomonadati</taxon>
        <taxon>Thermodesulfobacteriota</taxon>
        <taxon>Syntrophobacteria</taxon>
        <taxon>Syntrophobacterales</taxon>
        <taxon>Thermodesulforhabdaceae</taxon>
        <taxon>Thermodesulforhabdus</taxon>
    </lineage>
</organism>
<dbReference type="RefSeq" id="WP_093392710.1">
    <property type="nucleotide sequence ID" value="NZ_FOUU01000001.1"/>
</dbReference>